<sequence length="260" mass="29794">MSGQFQVNQSALFQNYRTYHLEAESKEVIIHDDPFIATKMIDYLYYAGYDDSPDKDPPKYQECPNTAEYESEELGTTGSDNEYDIAQLRFGGEKLESNLQQDWEDTEFIPIVEYTYGPECPKQSDLQSIITKYSIQHLSTLKESHRFHEVLKQFPEFGYDFSVLAMEKVIQLEVQLRPNQSPPTTFKHTRTKGGDEILIVATVVGHLWTGEDFGNMMRTFIIGALTAKLISRQLGELEHIVSSDTEVISNRLKQPVFTEG</sequence>
<gene>
    <name evidence="1" type="ORF">FE257_000685</name>
</gene>
<evidence type="ECO:0000313" key="2">
    <source>
        <dbReference type="Proteomes" id="UP001194746"/>
    </source>
</evidence>
<protein>
    <submittedName>
        <fullName evidence="1">Uncharacterized protein</fullName>
    </submittedName>
</protein>
<accession>A0AAD4CEU5</accession>
<dbReference type="AlphaFoldDB" id="A0AAD4CEU5"/>
<name>A0AAD4CEU5_ASPNN</name>
<evidence type="ECO:0000313" key="1">
    <source>
        <dbReference type="EMBL" id="KAF9885159.1"/>
    </source>
</evidence>
<reference evidence="1" key="2">
    <citation type="submission" date="2020-02" db="EMBL/GenBank/DDBJ databases">
        <authorList>
            <person name="Gilchrist C.L.M."/>
            <person name="Chooi Y.-H."/>
        </authorList>
    </citation>
    <scope>NUCLEOTIDE SEQUENCE</scope>
    <source>
        <strain evidence="1">MST-FP2251</strain>
    </source>
</reference>
<comment type="caution">
    <text evidence="1">The sequence shown here is derived from an EMBL/GenBank/DDBJ whole genome shotgun (WGS) entry which is preliminary data.</text>
</comment>
<proteinExistence type="predicted"/>
<reference evidence="1" key="1">
    <citation type="journal article" date="2019" name="Beilstein J. Org. Chem.">
        <title>Nanangenines: drimane sesquiterpenoids as the dominant metabolite cohort of a novel Australian fungus, Aspergillus nanangensis.</title>
        <authorList>
            <person name="Lacey H.J."/>
            <person name="Gilchrist C.L.M."/>
            <person name="Crombie A."/>
            <person name="Kalaitzis J.A."/>
            <person name="Vuong D."/>
            <person name="Rutledge P.J."/>
            <person name="Turner P."/>
            <person name="Pitt J.I."/>
            <person name="Lacey E."/>
            <person name="Chooi Y.H."/>
            <person name="Piggott A.M."/>
        </authorList>
    </citation>
    <scope>NUCLEOTIDE SEQUENCE</scope>
    <source>
        <strain evidence="1">MST-FP2251</strain>
    </source>
</reference>
<organism evidence="1 2">
    <name type="scientific">Aspergillus nanangensis</name>
    <dbReference type="NCBI Taxonomy" id="2582783"/>
    <lineage>
        <taxon>Eukaryota</taxon>
        <taxon>Fungi</taxon>
        <taxon>Dikarya</taxon>
        <taxon>Ascomycota</taxon>
        <taxon>Pezizomycotina</taxon>
        <taxon>Eurotiomycetes</taxon>
        <taxon>Eurotiomycetidae</taxon>
        <taxon>Eurotiales</taxon>
        <taxon>Aspergillaceae</taxon>
        <taxon>Aspergillus</taxon>
        <taxon>Aspergillus subgen. Circumdati</taxon>
    </lineage>
</organism>
<keyword evidence="2" id="KW-1185">Reference proteome</keyword>
<dbReference type="Proteomes" id="UP001194746">
    <property type="component" value="Unassembled WGS sequence"/>
</dbReference>
<dbReference type="EMBL" id="VCAU01000102">
    <property type="protein sequence ID" value="KAF9885159.1"/>
    <property type="molecule type" value="Genomic_DNA"/>
</dbReference>